<dbReference type="AlphaFoldDB" id="A0A381X2I2"/>
<organism evidence="2">
    <name type="scientific">marine metagenome</name>
    <dbReference type="NCBI Taxonomy" id="408172"/>
    <lineage>
        <taxon>unclassified sequences</taxon>
        <taxon>metagenomes</taxon>
        <taxon>ecological metagenomes</taxon>
    </lineage>
</organism>
<keyword evidence="1" id="KW-1133">Transmembrane helix</keyword>
<gene>
    <name evidence="2" type="ORF">METZ01_LOCUS111818</name>
</gene>
<accession>A0A381X2I2</accession>
<dbReference type="Gene3D" id="1.10.530.10">
    <property type="match status" value="1"/>
</dbReference>
<reference evidence="2" key="1">
    <citation type="submission" date="2018-05" db="EMBL/GenBank/DDBJ databases">
        <authorList>
            <person name="Lanie J.A."/>
            <person name="Ng W.-L."/>
            <person name="Kazmierczak K.M."/>
            <person name="Andrzejewski T.M."/>
            <person name="Davidsen T.M."/>
            <person name="Wayne K.J."/>
            <person name="Tettelin H."/>
            <person name="Glass J.I."/>
            <person name="Rusch D."/>
            <person name="Podicherti R."/>
            <person name="Tsui H.-C.T."/>
            <person name="Winkler M.E."/>
        </authorList>
    </citation>
    <scope>NUCLEOTIDE SEQUENCE</scope>
</reference>
<feature type="transmembrane region" description="Helical" evidence="1">
    <location>
        <begin position="12"/>
        <end position="28"/>
    </location>
</feature>
<protein>
    <recommendedName>
        <fullName evidence="3">Transglycosylase SLT domain-containing protein</fullName>
    </recommendedName>
</protein>
<keyword evidence="1" id="KW-0812">Transmembrane</keyword>
<sequence length="465" mass="54464">MKKLTIFSQKLLTVFSFILILFFLLIIPNTNPPHNFPDDIQPVQIQKKLFPAAKDKMIDMGFPPTTGSPLEITQTPRNLNTIQLENSLNYLHLPFPEKLNAQHQIDTMQKLLIMFMQFESISRLRFNRGTGRLLSQSDLEDLAEHIMNSSWYRESLLKYFSNQDYGYSEKPLIRVFISIQAASHFFEIPYPSLFCLFFQESKFFSLANSPTGAKGIGQLTSIGLRQVQRLRKNSKMELKLQKTAEYLNQVYGDQQIQIWLNKLGLKTDFPEIFPVPDKINFTRISSAFMRKVGQRLVEEGQLYGKKTNTLWYLSNRLRRGRILPNRYAHMHKVFSQMMEEDYTSSQASVYNIETNILLSTMLYSHYYRYRWRHGKNAYDIPKTTRVILAAAAYNHGQTGIRRLLYNLKHEFPMLDFQNLSSKQLSTLLTAHRLKHALRSSIHKVREASRHIRKIMECTERRTSIL</sequence>
<dbReference type="EMBL" id="UINC01013687">
    <property type="protein sequence ID" value="SVA58964.1"/>
    <property type="molecule type" value="Genomic_DNA"/>
</dbReference>
<dbReference type="SUPFAM" id="SSF53955">
    <property type="entry name" value="Lysozyme-like"/>
    <property type="match status" value="2"/>
</dbReference>
<dbReference type="InterPro" id="IPR023346">
    <property type="entry name" value="Lysozyme-like_dom_sf"/>
</dbReference>
<proteinExistence type="predicted"/>
<name>A0A381X2I2_9ZZZZ</name>
<evidence type="ECO:0000256" key="1">
    <source>
        <dbReference type="SAM" id="Phobius"/>
    </source>
</evidence>
<evidence type="ECO:0008006" key="3">
    <source>
        <dbReference type="Google" id="ProtNLM"/>
    </source>
</evidence>
<keyword evidence="1" id="KW-0472">Membrane</keyword>
<evidence type="ECO:0000313" key="2">
    <source>
        <dbReference type="EMBL" id="SVA58964.1"/>
    </source>
</evidence>